<dbReference type="PANTHER" id="PTHR43105">
    <property type="entry name" value="RESPIRATORY NITRATE REDUCTASE"/>
    <property type="match status" value="1"/>
</dbReference>
<dbReference type="NCBIfam" id="TIGR02693">
    <property type="entry name" value="arsenite_ox_L"/>
    <property type="match status" value="1"/>
</dbReference>
<evidence type="ECO:0000259" key="5">
    <source>
        <dbReference type="Pfam" id="PF01568"/>
    </source>
</evidence>
<dbReference type="GO" id="GO:0003954">
    <property type="term" value="F:NADH dehydrogenase activity"/>
    <property type="evidence" value="ECO:0007669"/>
    <property type="project" value="TreeGrafter"/>
</dbReference>
<dbReference type="Proteomes" id="UP000192936">
    <property type="component" value="Unassembled WGS sequence"/>
</dbReference>
<protein>
    <submittedName>
        <fullName evidence="7">Arsenite oxidase large subunit</fullName>
    </submittedName>
</protein>
<dbReference type="Gene3D" id="3.40.50.740">
    <property type="match status" value="1"/>
</dbReference>
<dbReference type="GO" id="GO:1990204">
    <property type="term" value="C:oxidoreductase complex"/>
    <property type="evidence" value="ECO:0007669"/>
    <property type="project" value="UniProtKB-ARBA"/>
</dbReference>
<evidence type="ECO:0000259" key="4">
    <source>
        <dbReference type="Pfam" id="PF00384"/>
    </source>
</evidence>
<dbReference type="Pfam" id="PF01568">
    <property type="entry name" value="Molydop_binding"/>
    <property type="match status" value="1"/>
</dbReference>
<dbReference type="Gene3D" id="2.40.40.20">
    <property type="match status" value="1"/>
</dbReference>
<keyword evidence="2" id="KW-0408">Iron</keyword>
<evidence type="ECO:0000259" key="6">
    <source>
        <dbReference type="Pfam" id="PF18465"/>
    </source>
</evidence>
<dbReference type="GO" id="GO:0046872">
    <property type="term" value="F:metal ion binding"/>
    <property type="evidence" value="ECO:0007669"/>
    <property type="project" value="UniProtKB-KW"/>
</dbReference>
<feature type="domain" description="Molybdopterin dinucleotide-binding" evidence="5">
    <location>
        <begin position="692"/>
        <end position="790"/>
    </location>
</feature>
<dbReference type="InterPro" id="IPR009010">
    <property type="entry name" value="Asp_de-COase-like_dom_sf"/>
</dbReference>
<sequence length="822" mass="90594">MTYKTGIDQLPIPPKDAKVQNVTCDFCIVGCGYKAISWPIDRQGGADAGDNVFGEDLNQQQGAESPAWYNPSMYNVVQQDSRLVHLIIKPDKACEVNAGLNSVRGGRMGVTRYSEQTGTMTARLTQPMVWRYSQMMPTSWDDSLSLVADVTRRVIEEMGEDGVIVSAFDHGGAAGGYENTWGTGKLYFDAMKVKNIRIHNRPAYNSEVHASRDMGVGELNNSYEDAELADTIFVVGANPLENQTNYFLAHWVPNLRGETLDKKRQMLASEAHAPARIIIVDPRRTVSVNACEAVAGKENVLHLAIAPGTDLVLLNALLTEVVSKGWQANDFIAQHTVGFDEAVAANRISVEDAAAVTGLASADIRKAAQWIAEPKAGGTQRRTMHAYEKGLIWGNDNYRTNAAMVNLALATWNVGREGTGCVRLGGHQEGYVRPSDAHVGRPAAYVDQLLISGQGGVHHVWATDHFKSTLNAEEFRRIYRRRTNLVKEAMDSVPYGDRQAQLEQIVAAIKRGGLFSVVVDILPTQIGEAAHVWLPAATAGEMNLTSMNGERRLRLTERYMDPPGVAMPDALIAARMANAIEASFRKAGNGAYADQFKGKFDWKTEEDAFMDGYHEHAEGGKFVTYDRLRSMGTNGVHEPVVGFENGRLIGTKRLYTDGKFKTADGRAKFMKAEWRGLQVAGREQQREKYAFLINNGRNNLVWQNAFYDQHTPFVRERMPVAPIEMNPGDMTTLGLQAGDLVEVYNDVGSTQAMVYPTPAAKPGQAFMLFIAPTGQVGNVISKATNELMIPDYKNVWANIRRIGHVPSADGMSFKNIEYPQTL</sequence>
<dbReference type="Pfam" id="PF00384">
    <property type="entry name" value="Molybdopterin"/>
    <property type="match status" value="1"/>
</dbReference>
<dbReference type="Pfam" id="PF18465">
    <property type="entry name" value="Rieske_3"/>
    <property type="match status" value="1"/>
</dbReference>
<dbReference type="SUPFAM" id="SSF53706">
    <property type="entry name" value="Formate dehydrogenase/DMSO reductase, domains 1-3"/>
    <property type="match status" value="1"/>
</dbReference>
<dbReference type="InterPro" id="IPR041632">
    <property type="entry name" value="AioA/IdrA_3Fe-4S"/>
</dbReference>
<evidence type="ECO:0000256" key="3">
    <source>
        <dbReference type="ARBA" id="ARBA00023014"/>
    </source>
</evidence>
<dbReference type="Gene3D" id="3.40.228.10">
    <property type="entry name" value="Dimethylsulfoxide Reductase, domain 2"/>
    <property type="match status" value="1"/>
</dbReference>
<feature type="domain" description="Molybdopterin oxidoreductase" evidence="4">
    <location>
        <begin position="123"/>
        <end position="577"/>
    </location>
</feature>
<feature type="domain" description="Arsenite oxidase subunit AioA/Iodate reductase subunit IdrA 3Fe-4S cluster" evidence="6">
    <location>
        <begin position="24"/>
        <end position="119"/>
    </location>
</feature>
<dbReference type="EMBL" id="FXAK01000009">
    <property type="protein sequence ID" value="SMF88731.1"/>
    <property type="molecule type" value="Genomic_DNA"/>
</dbReference>
<evidence type="ECO:0000313" key="8">
    <source>
        <dbReference type="Proteomes" id="UP000192936"/>
    </source>
</evidence>
<dbReference type="GO" id="GO:0022904">
    <property type="term" value="P:respiratory electron transport chain"/>
    <property type="evidence" value="ECO:0007669"/>
    <property type="project" value="TreeGrafter"/>
</dbReference>
<dbReference type="GO" id="GO:0016020">
    <property type="term" value="C:membrane"/>
    <property type="evidence" value="ECO:0007669"/>
    <property type="project" value="TreeGrafter"/>
</dbReference>
<dbReference type="InterPro" id="IPR014066">
    <property type="entry name" value="AioA/IdrA_lsu"/>
</dbReference>
<dbReference type="InterPro" id="IPR006656">
    <property type="entry name" value="Mopterin_OxRdtase"/>
</dbReference>
<dbReference type="InterPro" id="IPR006657">
    <property type="entry name" value="MoPterin_dinucl-bd_dom"/>
</dbReference>
<dbReference type="InterPro" id="IPR050123">
    <property type="entry name" value="Prok_molybdopt-oxidoreductase"/>
</dbReference>
<dbReference type="GO" id="GO:0043546">
    <property type="term" value="F:molybdopterin cofactor binding"/>
    <property type="evidence" value="ECO:0007669"/>
    <property type="project" value="InterPro"/>
</dbReference>
<keyword evidence="1" id="KW-0479">Metal-binding</keyword>
<gene>
    <name evidence="7" type="ORF">SAMN02982917_6500</name>
</gene>
<accession>A0A1X7HN61</accession>
<reference evidence="7 8" key="1">
    <citation type="submission" date="2017-04" db="EMBL/GenBank/DDBJ databases">
        <authorList>
            <person name="Afonso C.L."/>
            <person name="Miller P.J."/>
            <person name="Scott M.A."/>
            <person name="Spackman E."/>
            <person name="Goraichik I."/>
            <person name="Dimitrov K.M."/>
            <person name="Suarez D.L."/>
            <person name="Swayne D.E."/>
        </authorList>
    </citation>
    <scope>NUCLEOTIDE SEQUENCE [LARGE SCALE GENOMIC DNA]</scope>
    <source>
        <strain evidence="7 8">A2P</strain>
    </source>
</reference>
<dbReference type="SUPFAM" id="SSF50692">
    <property type="entry name" value="ADC-like"/>
    <property type="match status" value="1"/>
</dbReference>
<dbReference type="GO" id="GO:0051536">
    <property type="term" value="F:iron-sulfur cluster binding"/>
    <property type="evidence" value="ECO:0007669"/>
    <property type="project" value="UniProtKB-KW"/>
</dbReference>
<evidence type="ECO:0000313" key="7">
    <source>
        <dbReference type="EMBL" id="SMF88731.1"/>
    </source>
</evidence>
<dbReference type="AlphaFoldDB" id="A0A1X7HN61"/>
<dbReference type="STRING" id="286727.SAMN02982917_6500"/>
<dbReference type="RefSeq" id="WP_085091337.1">
    <property type="nucleotide sequence ID" value="NZ_FXAK01000009.1"/>
</dbReference>
<organism evidence="7 8">
    <name type="scientific">Azospirillum oryzae</name>
    <dbReference type="NCBI Taxonomy" id="286727"/>
    <lineage>
        <taxon>Bacteria</taxon>
        <taxon>Pseudomonadati</taxon>
        <taxon>Pseudomonadota</taxon>
        <taxon>Alphaproteobacteria</taxon>
        <taxon>Rhodospirillales</taxon>
        <taxon>Azospirillaceae</taxon>
        <taxon>Azospirillum</taxon>
    </lineage>
</organism>
<evidence type="ECO:0000256" key="2">
    <source>
        <dbReference type="ARBA" id="ARBA00023004"/>
    </source>
</evidence>
<keyword evidence="3" id="KW-0411">Iron-sulfur</keyword>
<dbReference type="PANTHER" id="PTHR43105:SF10">
    <property type="entry name" value="NADH-QUINONE OXIDOREDUCTASE SUBUNIT G"/>
    <property type="match status" value="1"/>
</dbReference>
<dbReference type="Gene3D" id="3.30.200.200">
    <property type="match status" value="1"/>
</dbReference>
<proteinExistence type="predicted"/>
<evidence type="ECO:0000256" key="1">
    <source>
        <dbReference type="ARBA" id="ARBA00022723"/>
    </source>
</evidence>
<dbReference type="OrthoDB" id="9803192at2"/>
<name>A0A1X7HN61_9PROT</name>